<organism evidence="1 2">
    <name type="scientific">Kickxella alabastrina</name>
    <dbReference type="NCBI Taxonomy" id="61397"/>
    <lineage>
        <taxon>Eukaryota</taxon>
        <taxon>Fungi</taxon>
        <taxon>Fungi incertae sedis</taxon>
        <taxon>Zoopagomycota</taxon>
        <taxon>Kickxellomycotina</taxon>
        <taxon>Kickxellomycetes</taxon>
        <taxon>Kickxellales</taxon>
        <taxon>Kickxellaceae</taxon>
        <taxon>Kickxella</taxon>
    </lineage>
</organism>
<keyword evidence="2" id="KW-1185">Reference proteome</keyword>
<reference evidence="1" key="1">
    <citation type="submission" date="2022-07" db="EMBL/GenBank/DDBJ databases">
        <title>Phylogenomic reconstructions and comparative analyses of Kickxellomycotina fungi.</title>
        <authorList>
            <person name="Reynolds N.K."/>
            <person name="Stajich J.E."/>
            <person name="Barry K."/>
            <person name="Grigoriev I.V."/>
            <person name="Crous P."/>
            <person name="Smith M.E."/>
        </authorList>
    </citation>
    <scope>NUCLEOTIDE SEQUENCE</scope>
    <source>
        <strain evidence="1">Benny 63K</strain>
    </source>
</reference>
<dbReference type="EMBL" id="JANBPG010000462">
    <property type="protein sequence ID" value="KAJ1896308.1"/>
    <property type="molecule type" value="Genomic_DNA"/>
</dbReference>
<evidence type="ECO:0000313" key="1">
    <source>
        <dbReference type="EMBL" id="KAJ1896308.1"/>
    </source>
</evidence>
<dbReference type="Proteomes" id="UP001150581">
    <property type="component" value="Unassembled WGS sequence"/>
</dbReference>
<proteinExistence type="predicted"/>
<name>A0ACC1IIK0_9FUNG</name>
<sequence length="792" mass="85843">ANSSNVNALDNDNDSNSNSDSDNGNGNGNDSENNVAVKEEAPRNAFGSDSNWSSASNMFVAKGAPTILSAVTAAASWSTHDKPESTLALPTLTPAHSGTLCRAVPAGDGWGGNFEPPTKRVCARHITSPNHTPVLAHSEFPATEHKTPKLAVPAGIACESGRETRDMGAVASYRRRSKEARLLRAGAAEEESVSSEGESDEIKGVIEGMLASAIHGQGSDAQMGVLWDVYEHNRKLHRKYTRLAERAADEMHHAAKAMFQLFGARLDVDRSETQQRSLQSPARSDYHYNRHGGTGSRSISPSDAVAAGPAQKMPPHRIVTYEPQAGANRYFGDDNDDEDDDDEDDIVEEVVQHDKVVPHLARRAHTAALGAHSPLNACADRPRRRSDAPEADANAGSLRRLRSRDTCITGEDAVSGIMSRESAVRPYQFATTLHPAFKLKPREAFPCSFEGLSQQMVVAYGMDRSVMFWNPQTRMLEKKLGEDQLEMDFVEHMAQLSPSLLALVSGMRKPAITDFPAGKISLLALARQPHQGSLNIRPVQRWCDDSPHDSPVSVVQGLPGADTGHHSRAFMLSGGSNDKSVFLRSLEVTDGHAARTLGSLRMKSNLKSRVSALCYESTRAYVISGSETGRICINDASSGSLVYEHETRLNSSVGCISICPTNRNLMMVSCGTSGEQIQVLDVRQCLAKMPPVLVLGKSDAGTYSRYTRPAWHPDGGLVFCPFRRSQLEDSGGDIVAIWDTRYVRCSQEAGQIYRPHKSAVSSVAFVKPQGNGAPIMVTTCVDHAIGFTDFKV</sequence>
<feature type="non-terminal residue" evidence="1">
    <location>
        <position position="1"/>
    </location>
</feature>
<comment type="caution">
    <text evidence="1">The sequence shown here is derived from an EMBL/GenBank/DDBJ whole genome shotgun (WGS) entry which is preliminary data.</text>
</comment>
<protein>
    <submittedName>
        <fullName evidence="1">Uncharacterized protein</fullName>
    </submittedName>
</protein>
<evidence type="ECO:0000313" key="2">
    <source>
        <dbReference type="Proteomes" id="UP001150581"/>
    </source>
</evidence>
<accession>A0ACC1IIK0</accession>
<gene>
    <name evidence="1" type="ORF">LPJ66_004074</name>
</gene>